<organism evidence="3 4">
    <name type="scientific">Thermoclostridium stercorarium subsp. thermolacticum DSM 2910</name>
    <dbReference type="NCBI Taxonomy" id="1121336"/>
    <lineage>
        <taxon>Bacteria</taxon>
        <taxon>Bacillati</taxon>
        <taxon>Bacillota</taxon>
        <taxon>Clostridia</taxon>
        <taxon>Eubacteriales</taxon>
        <taxon>Oscillospiraceae</taxon>
        <taxon>Thermoclostridium</taxon>
    </lineage>
</organism>
<dbReference type="PANTHER" id="PTHR35526:SF3">
    <property type="entry name" value="ANTI-SIGMA-F FACTOR RSBW"/>
    <property type="match status" value="1"/>
</dbReference>
<dbReference type="Gene3D" id="3.30.565.10">
    <property type="entry name" value="Histidine kinase-like ATPase, C-terminal domain"/>
    <property type="match status" value="1"/>
</dbReference>
<dbReference type="CDD" id="cd16936">
    <property type="entry name" value="HATPase_RsbW-like"/>
    <property type="match status" value="1"/>
</dbReference>
<dbReference type="Pfam" id="PF13581">
    <property type="entry name" value="HATPase_c_2"/>
    <property type="match status" value="1"/>
</dbReference>
<dbReference type="Proteomes" id="UP000092971">
    <property type="component" value="Chromosome"/>
</dbReference>
<dbReference type="InterPro" id="IPR050267">
    <property type="entry name" value="Anti-sigma-factor_SerPK"/>
</dbReference>
<gene>
    <name evidence="3" type="ORF">CSTERTH_11555</name>
</gene>
<dbReference type="PANTHER" id="PTHR35526">
    <property type="entry name" value="ANTI-SIGMA-F FACTOR RSBW-RELATED"/>
    <property type="match status" value="1"/>
</dbReference>
<keyword evidence="1" id="KW-0723">Serine/threonine-protein kinase</keyword>
<dbReference type="InterPro" id="IPR036890">
    <property type="entry name" value="HATPase_C_sf"/>
</dbReference>
<dbReference type="GO" id="GO:0004674">
    <property type="term" value="F:protein serine/threonine kinase activity"/>
    <property type="evidence" value="ECO:0007669"/>
    <property type="project" value="UniProtKB-KW"/>
</dbReference>
<feature type="domain" description="Histidine kinase/HSP90-like ATPase" evidence="2">
    <location>
        <begin position="19"/>
        <end position="140"/>
    </location>
</feature>
<dbReference type="RefSeq" id="WP_015360048.1">
    <property type="nucleotide sequence ID" value="NZ_CP014672.1"/>
</dbReference>
<keyword evidence="1" id="KW-0418">Kinase</keyword>
<evidence type="ECO:0000256" key="1">
    <source>
        <dbReference type="ARBA" id="ARBA00022527"/>
    </source>
</evidence>
<evidence type="ECO:0000313" key="4">
    <source>
        <dbReference type="Proteomes" id="UP000092971"/>
    </source>
</evidence>
<sequence>MKVRKIYRGFILNDVNAVCETVRNIISYLENSLGIDSDQCFDIKIILNELLQNAIEHGNLLDCNKKVYMDVCIRESDVLNITIKDQGQGFDVRKVLDMKNNQTECDILDLPECGRGLQIVKSLCDDITFNQRGNCIRVTKRLI</sequence>
<dbReference type="SUPFAM" id="SSF55874">
    <property type="entry name" value="ATPase domain of HSP90 chaperone/DNA topoisomerase II/histidine kinase"/>
    <property type="match status" value="1"/>
</dbReference>
<evidence type="ECO:0000313" key="3">
    <source>
        <dbReference type="EMBL" id="ANX00064.1"/>
    </source>
</evidence>
<dbReference type="AlphaFoldDB" id="A0A1B1YH29"/>
<reference evidence="3 4" key="1">
    <citation type="submission" date="2016-02" db="EMBL/GenBank/DDBJ databases">
        <title>Comparison of Clostridium stercorarium subspecies using comparative genomics and transcriptomics.</title>
        <authorList>
            <person name="Schellenberg J."/>
            <person name="Thallinger G."/>
            <person name="Levin D.B."/>
            <person name="Zhang X."/>
            <person name="Alvare G."/>
            <person name="Fristensky B."/>
            <person name="Sparling R."/>
        </authorList>
    </citation>
    <scope>NUCLEOTIDE SEQUENCE [LARGE SCALE GENOMIC DNA]</scope>
    <source>
        <strain evidence="3 4">DSM 2910</strain>
    </source>
</reference>
<keyword evidence="1" id="KW-0808">Transferase</keyword>
<dbReference type="EMBL" id="CP014672">
    <property type="protein sequence ID" value="ANX00064.1"/>
    <property type="molecule type" value="Genomic_DNA"/>
</dbReference>
<dbReference type="InterPro" id="IPR003594">
    <property type="entry name" value="HATPase_dom"/>
</dbReference>
<evidence type="ECO:0000259" key="2">
    <source>
        <dbReference type="Pfam" id="PF13581"/>
    </source>
</evidence>
<accession>A0A1B1YH29</accession>
<proteinExistence type="predicted"/>
<dbReference type="OrthoDB" id="9767435at2"/>
<protein>
    <submittedName>
        <fullName evidence="3">Anti-sigma regulatory factor</fullName>
    </submittedName>
</protein>
<name>A0A1B1YH29_THEST</name>